<dbReference type="InParanoid" id="A0A369JQ92"/>
<organism evidence="2 3">
    <name type="scientific">Hypsizygus marmoreus</name>
    <name type="common">White beech mushroom</name>
    <name type="synonym">Agaricus marmoreus</name>
    <dbReference type="NCBI Taxonomy" id="39966"/>
    <lineage>
        <taxon>Eukaryota</taxon>
        <taxon>Fungi</taxon>
        <taxon>Dikarya</taxon>
        <taxon>Basidiomycota</taxon>
        <taxon>Agaricomycotina</taxon>
        <taxon>Agaricomycetes</taxon>
        <taxon>Agaricomycetidae</taxon>
        <taxon>Agaricales</taxon>
        <taxon>Tricholomatineae</taxon>
        <taxon>Lyophyllaceae</taxon>
        <taxon>Hypsizygus</taxon>
    </lineage>
</organism>
<keyword evidence="3" id="KW-1185">Reference proteome</keyword>
<gene>
    <name evidence="2" type="ORF">Hypma_009498</name>
</gene>
<evidence type="ECO:0000256" key="1">
    <source>
        <dbReference type="SAM" id="MobiDB-lite"/>
    </source>
</evidence>
<protein>
    <submittedName>
        <fullName evidence="2">Uncharacterized protein</fullName>
    </submittedName>
</protein>
<dbReference type="Proteomes" id="UP000076154">
    <property type="component" value="Unassembled WGS sequence"/>
</dbReference>
<sequence length="85" mass="9459">MGNFSMSCSARRVKGQEKDEKGGCGDHRRHRVHGCSCLRTNRCRGPAFVTFSVAHTRLYALPKHDHVFPSRGGCFQPMNSLVIIG</sequence>
<evidence type="ECO:0000313" key="2">
    <source>
        <dbReference type="EMBL" id="RDB23502.1"/>
    </source>
</evidence>
<feature type="compositionally biased region" description="Basic and acidic residues" evidence="1">
    <location>
        <begin position="14"/>
        <end position="26"/>
    </location>
</feature>
<comment type="caution">
    <text evidence="2">The sequence shown here is derived from an EMBL/GenBank/DDBJ whole genome shotgun (WGS) entry which is preliminary data.</text>
</comment>
<name>A0A369JQ92_HYPMA</name>
<dbReference type="AlphaFoldDB" id="A0A369JQ92"/>
<proteinExistence type="predicted"/>
<feature type="region of interest" description="Disordered" evidence="1">
    <location>
        <begin position="1"/>
        <end position="27"/>
    </location>
</feature>
<dbReference type="EMBL" id="LUEZ02000046">
    <property type="protein sequence ID" value="RDB23502.1"/>
    <property type="molecule type" value="Genomic_DNA"/>
</dbReference>
<evidence type="ECO:0000313" key="3">
    <source>
        <dbReference type="Proteomes" id="UP000076154"/>
    </source>
</evidence>
<accession>A0A369JQ92</accession>
<reference evidence="2" key="1">
    <citation type="submission" date="2018-04" db="EMBL/GenBank/DDBJ databases">
        <title>Whole genome sequencing of Hypsizygus marmoreus.</title>
        <authorList>
            <person name="Choi I.-G."/>
            <person name="Min B."/>
            <person name="Kim J.-G."/>
            <person name="Kim S."/>
            <person name="Oh Y.-L."/>
            <person name="Kong W.-S."/>
            <person name="Park H."/>
            <person name="Jeong J."/>
            <person name="Song E.-S."/>
        </authorList>
    </citation>
    <scope>NUCLEOTIDE SEQUENCE [LARGE SCALE GENOMIC DNA]</scope>
    <source>
        <strain evidence="2">51987-8</strain>
    </source>
</reference>